<gene>
    <name evidence="2" type="ORF">AVDCRST_MAG64-1364</name>
</gene>
<sequence>VTTHRPDHAVDPRVPARGPRLPHRVLRVDGDAARPRPRAGRVRRRRRAHLGVRRRLLDPAVAQEHRVDARADLADHPVLRGRAARRRRHRRGPRRDDRGRGVRLLHRDRRRPPAVAGRHDRRLARDRRRARHAPGEAGSWPTPLPDVRLQPHRPQGHPLPRVRQRVHARRDPRRTSREPAGRGRVI</sequence>
<accession>A0A6J4NR26</accession>
<feature type="non-terminal residue" evidence="2">
    <location>
        <position position="186"/>
    </location>
</feature>
<feature type="compositionally biased region" description="Basic residues" evidence="1">
    <location>
        <begin position="119"/>
        <end position="132"/>
    </location>
</feature>
<evidence type="ECO:0000313" key="2">
    <source>
        <dbReference type="EMBL" id="CAA9394644.1"/>
    </source>
</evidence>
<protein>
    <submittedName>
        <fullName evidence="2">Uncharacterized protein</fullName>
    </submittedName>
</protein>
<organism evidence="2">
    <name type="scientific">uncultured Phycisphaerae bacterium</name>
    <dbReference type="NCBI Taxonomy" id="904963"/>
    <lineage>
        <taxon>Bacteria</taxon>
        <taxon>Pseudomonadati</taxon>
        <taxon>Planctomycetota</taxon>
        <taxon>Phycisphaerae</taxon>
        <taxon>environmental samples</taxon>
    </lineage>
</organism>
<dbReference type="EMBL" id="CADCUQ010000313">
    <property type="protein sequence ID" value="CAA9394644.1"/>
    <property type="molecule type" value="Genomic_DNA"/>
</dbReference>
<proteinExistence type="predicted"/>
<dbReference type="AlphaFoldDB" id="A0A6J4NR26"/>
<feature type="compositionally biased region" description="Basic residues" evidence="1">
    <location>
        <begin position="150"/>
        <end position="172"/>
    </location>
</feature>
<evidence type="ECO:0000256" key="1">
    <source>
        <dbReference type="SAM" id="MobiDB-lite"/>
    </source>
</evidence>
<name>A0A6J4NR26_9BACT</name>
<feature type="compositionally biased region" description="Basic residues" evidence="1">
    <location>
        <begin position="101"/>
        <end position="112"/>
    </location>
</feature>
<feature type="non-terminal residue" evidence="2">
    <location>
        <position position="1"/>
    </location>
</feature>
<feature type="compositionally biased region" description="Basic residues" evidence="1">
    <location>
        <begin position="82"/>
        <end position="93"/>
    </location>
</feature>
<feature type="region of interest" description="Disordered" evidence="1">
    <location>
        <begin position="78"/>
        <end position="186"/>
    </location>
</feature>
<reference evidence="2" key="1">
    <citation type="submission" date="2020-02" db="EMBL/GenBank/DDBJ databases">
        <authorList>
            <person name="Meier V. D."/>
        </authorList>
    </citation>
    <scope>NUCLEOTIDE SEQUENCE</scope>
    <source>
        <strain evidence="2">AVDCRST_MAG64</strain>
    </source>
</reference>
<feature type="compositionally biased region" description="Basic and acidic residues" evidence="1">
    <location>
        <begin position="173"/>
        <end position="186"/>
    </location>
</feature>
<feature type="region of interest" description="Disordered" evidence="1">
    <location>
        <begin position="1"/>
        <end position="20"/>
    </location>
</feature>
<feature type="compositionally biased region" description="Basic and acidic residues" evidence="1">
    <location>
        <begin position="1"/>
        <end position="11"/>
    </location>
</feature>